<evidence type="ECO:0000313" key="1">
    <source>
        <dbReference type="EMBL" id="WEG72543.1"/>
    </source>
</evidence>
<dbReference type="RefSeq" id="WP_275468344.1">
    <property type="nucleotide sequence ID" value="NZ_CP110232.1"/>
</dbReference>
<organism evidence="1 2">
    <name type="scientific">Vagococcus intermedius</name>
    <dbReference type="NCBI Taxonomy" id="2991418"/>
    <lineage>
        <taxon>Bacteria</taxon>
        <taxon>Bacillati</taxon>
        <taxon>Bacillota</taxon>
        <taxon>Bacilli</taxon>
        <taxon>Lactobacillales</taxon>
        <taxon>Enterococcaceae</taxon>
        <taxon>Vagococcus</taxon>
    </lineage>
</organism>
<protein>
    <submittedName>
        <fullName evidence="1">Uncharacterized protein</fullName>
    </submittedName>
</protein>
<evidence type="ECO:0000313" key="2">
    <source>
        <dbReference type="Proteomes" id="UP001179647"/>
    </source>
</evidence>
<dbReference type="AlphaFoldDB" id="A0AAF0CTB3"/>
<name>A0AAF0CTB3_9ENTE</name>
<dbReference type="Proteomes" id="UP001179647">
    <property type="component" value="Chromosome"/>
</dbReference>
<keyword evidence="2" id="KW-1185">Reference proteome</keyword>
<sequence>MRFELTKAYSTNYLEMDEEQLYMLGTLLSLVKATVVSLNG</sequence>
<proteinExistence type="predicted"/>
<gene>
    <name evidence="1" type="ORF">OL234_06020</name>
</gene>
<dbReference type="EMBL" id="CP110232">
    <property type="protein sequence ID" value="WEG72543.1"/>
    <property type="molecule type" value="Genomic_DNA"/>
</dbReference>
<accession>A0AAF0CTB3</accession>
<dbReference type="KEGG" id="vie:OL234_06020"/>
<reference evidence="1" key="1">
    <citation type="submission" date="2022-10" db="EMBL/GenBank/DDBJ databases">
        <title>Vagococcus sp. isolated from poultry meat.</title>
        <authorList>
            <person name="Johansson P."/>
            <person name="Bjorkroth J."/>
        </authorList>
    </citation>
    <scope>NUCLEOTIDE SEQUENCE</scope>
    <source>
        <strain evidence="1">STAA11</strain>
    </source>
</reference>